<feature type="transmembrane region" description="Helical" evidence="1">
    <location>
        <begin position="41"/>
        <end position="58"/>
    </location>
</feature>
<dbReference type="EMBL" id="MFUY01000004">
    <property type="protein sequence ID" value="OGI86500.1"/>
    <property type="molecule type" value="Genomic_DNA"/>
</dbReference>
<reference evidence="2 3" key="1">
    <citation type="journal article" date="2016" name="Nat. Commun.">
        <title>Thousands of microbial genomes shed light on interconnected biogeochemical processes in an aquifer system.</title>
        <authorList>
            <person name="Anantharaman K."/>
            <person name="Brown C.T."/>
            <person name="Hug L.A."/>
            <person name="Sharon I."/>
            <person name="Castelle C.J."/>
            <person name="Probst A.J."/>
            <person name="Thomas B.C."/>
            <person name="Singh A."/>
            <person name="Wilkins M.J."/>
            <person name="Karaoz U."/>
            <person name="Brodie E.L."/>
            <person name="Williams K.H."/>
            <person name="Hubbard S.S."/>
            <person name="Banfield J.F."/>
        </authorList>
    </citation>
    <scope>NUCLEOTIDE SEQUENCE [LARGE SCALE GENOMIC DNA]</scope>
</reference>
<proteinExistence type="predicted"/>
<sequence length="64" mass="7442">MKKDNFVLLASWIFLIVGVAHIVRLLYGWQVQMGDVMVPMWIYWAEALASLYLAYLGFQFSKKA</sequence>
<feature type="transmembrane region" description="Helical" evidence="1">
    <location>
        <begin position="7"/>
        <end position="29"/>
    </location>
</feature>
<protein>
    <submittedName>
        <fullName evidence="2">Uncharacterized protein</fullName>
    </submittedName>
</protein>
<dbReference type="STRING" id="1801774.A3A05_00010"/>
<evidence type="ECO:0000313" key="2">
    <source>
        <dbReference type="EMBL" id="OGI86500.1"/>
    </source>
</evidence>
<keyword evidence="1" id="KW-0472">Membrane</keyword>
<keyword evidence="1" id="KW-1133">Transmembrane helix</keyword>
<comment type="caution">
    <text evidence="2">The sequence shown here is derived from an EMBL/GenBank/DDBJ whole genome shotgun (WGS) entry which is preliminary data.</text>
</comment>
<name>A0A1F6WXA4_9BACT</name>
<gene>
    <name evidence="2" type="ORF">A3A05_00010</name>
</gene>
<accession>A0A1F6WXA4</accession>
<evidence type="ECO:0000256" key="1">
    <source>
        <dbReference type="SAM" id="Phobius"/>
    </source>
</evidence>
<evidence type="ECO:0000313" key="3">
    <source>
        <dbReference type="Proteomes" id="UP000176187"/>
    </source>
</evidence>
<keyword evidence="1" id="KW-0812">Transmembrane</keyword>
<dbReference type="Proteomes" id="UP000176187">
    <property type="component" value="Unassembled WGS sequence"/>
</dbReference>
<organism evidence="2 3">
    <name type="scientific">Candidatus Nomurabacteria bacterium RIFCSPLOWO2_01_FULL_41_12</name>
    <dbReference type="NCBI Taxonomy" id="1801774"/>
    <lineage>
        <taxon>Bacteria</taxon>
        <taxon>Candidatus Nomuraibacteriota</taxon>
    </lineage>
</organism>
<dbReference type="AlphaFoldDB" id="A0A1F6WXA4"/>